<keyword evidence="10" id="KW-1039">Host endosome</keyword>
<accession>A0A385PNF4</accession>
<evidence type="ECO:0000256" key="7">
    <source>
        <dbReference type="ARBA" id="ARBA00022844"/>
    </source>
</evidence>
<evidence type="ECO:0000256" key="4">
    <source>
        <dbReference type="ARBA" id="ARBA00022562"/>
    </source>
</evidence>
<keyword evidence="2 15" id="KW-0597">Phosphoprotein</keyword>
<comment type="PTM">
    <text evidence="15">Highly phosphorylated.</text>
</comment>
<evidence type="ECO:0000256" key="2">
    <source>
        <dbReference type="ARBA" id="ARBA00022553"/>
    </source>
</evidence>
<keyword evidence="9 15" id="KW-1177">Microtubular inwards viral transport</keyword>
<evidence type="ECO:0000256" key="15">
    <source>
        <dbReference type="HAMAP-Rule" id="MF_04003"/>
    </source>
</evidence>
<evidence type="ECO:0000256" key="12">
    <source>
        <dbReference type="ARBA" id="ARBA00023125"/>
    </source>
</evidence>
<dbReference type="GO" id="GO:0019028">
    <property type="term" value="C:viral capsid"/>
    <property type="evidence" value="ECO:0007669"/>
    <property type="project" value="UniProtKB-UniRule"/>
</dbReference>
<proteinExistence type="inferred from homology"/>
<evidence type="ECO:0000256" key="9">
    <source>
        <dbReference type="ARBA" id="ARBA00022952"/>
    </source>
</evidence>
<keyword evidence="3 15" id="KW-0167">Capsid protein</keyword>
<evidence type="ECO:0000256" key="11">
    <source>
        <dbReference type="ARBA" id="ARBA00023120"/>
    </source>
</evidence>
<evidence type="ECO:0000313" key="16">
    <source>
        <dbReference type="EMBL" id="AYA94753.1"/>
    </source>
</evidence>
<evidence type="ECO:0000256" key="1">
    <source>
        <dbReference type="ARBA" id="ARBA00022524"/>
    </source>
</evidence>
<dbReference type="GO" id="GO:0075521">
    <property type="term" value="P:microtubule-dependent intracellular transport of viral material towards nucleus"/>
    <property type="evidence" value="ECO:0007669"/>
    <property type="project" value="UniProtKB-UniRule"/>
</dbReference>
<name>A0A385PNF4_9PAPI</name>
<dbReference type="HAMAP" id="MF_04003">
    <property type="entry name" value="PPV_L2"/>
    <property type="match status" value="1"/>
</dbReference>
<dbReference type="GO" id="GO:0046718">
    <property type="term" value="P:symbiont entry into host cell"/>
    <property type="evidence" value="ECO:0007669"/>
    <property type="project" value="UniProtKB-KW"/>
</dbReference>
<dbReference type="GO" id="GO:0075732">
    <property type="term" value="P:viral penetration into host nucleus"/>
    <property type="evidence" value="ECO:0007669"/>
    <property type="project" value="UniProtKB-KW"/>
</dbReference>
<evidence type="ECO:0000256" key="6">
    <source>
        <dbReference type="ARBA" id="ARBA00022812"/>
    </source>
</evidence>
<keyword evidence="11 15" id="KW-1176">Cytoplasmic inwards viral transport</keyword>
<evidence type="ECO:0000256" key="3">
    <source>
        <dbReference type="ARBA" id="ARBA00022561"/>
    </source>
</evidence>
<evidence type="ECO:0000256" key="10">
    <source>
        <dbReference type="ARBA" id="ARBA00023046"/>
    </source>
</evidence>
<evidence type="ECO:0000256" key="5">
    <source>
        <dbReference type="ARBA" id="ARBA00022581"/>
    </source>
</evidence>
<dbReference type="Pfam" id="PF00513">
    <property type="entry name" value="Late_protein_L2"/>
    <property type="match status" value="1"/>
</dbReference>
<keyword evidence="12 15" id="KW-0238">DNA-binding</keyword>
<organism evidence="16">
    <name type="scientific">Human papillomavirus</name>
    <dbReference type="NCBI Taxonomy" id="10566"/>
    <lineage>
        <taxon>Viruses</taxon>
        <taxon>Monodnaviria</taxon>
        <taxon>Shotokuvirae</taxon>
        <taxon>Cossaviricota</taxon>
        <taxon>Papovaviricetes</taxon>
        <taxon>Zurhausenvirales</taxon>
        <taxon>Papillomaviridae</taxon>
    </lineage>
</organism>
<protein>
    <recommendedName>
        <fullName evidence="15">Minor capsid protein L2</fullName>
    </recommendedName>
</protein>
<dbReference type="GO" id="GO:0005198">
    <property type="term" value="F:structural molecule activity"/>
    <property type="evidence" value="ECO:0007669"/>
    <property type="project" value="UniProtKB-UniRule"/>
</dbReference>
<evidence type="ECO:0000256" key="8">
    <source>
        <dbReference type="ARBA" id="ARBA00022921"/>
    </source>
</evidence>
<dbReference type="GO" id="GO:0043657">
    <property type="term" value="C:host cell"/>
    <property type="evidence" value="ECO:0007669"/>
    <property type="project" value="GOC"/>
</dbReference>
<comment type="subcellular location">
    <subcellularLocation>
        <location evidence="15">Virion</location>
    </subcellularLocation>
    <subcellularLocation>
        <location evidence="15">Host nucleus</location>
    </subcellularLocation>
</comment>
<comment type="caution">
    <text evidence="15">Lacks conserved residue(s) required for the propagation of feature annotation.</text>
</comment>
<dbReference type="EMBL" id="MH777386">
    <property type="protein sequence ID" value="AYA94753.1"/>
    <property type="molecule type" value="Genomic_DNA"/>
</dbReference>
<reference evidence="16" key="1">
    <citation type="journal article" date="2018" name="Nat. Med.">
        <title>Expanded skin virome in DOCK8-deficient patients.</title>
        <authorList>
            <consortium name="NISC Comparative Sequencing Program"/>
            <person name="Tirosh O."/>
            <person name="Conlan S."/>
            <person name="Deming C."/>
            <person name="Lee-Lin S.Q."/>
            <person name="Huang X."/>
            <person name="Su H.C."/>
            <person name="Freeman A.F."/>
            <person name="Segre J.A."/>
            <person name="Kong H.H."/>
        </authorList>
    </citation>
    <scope>NUCLEOTIDE SEQUENCE</scope>
    <source>
        <strain evidence="16">HPV-mSK_247</strain>
    </source>
</reference>
<dbReference type="GO" id="GO:0042025">
    <property type="term" value="C:host cell nucleus"/>
    <property type="evidence" value="ECO:0007669"/>
    <property type="project" value="UniProtKB-SubCell"/>
</dbReference>
<keyword evidence="8 15" id="KW-0426">Late protein</keyword>
<comment type="function">
    <text evidence="15">Minor protein of the capsid that localizes along the inner surface of the virion, within the central cavities beneath the L1 pentamers. Plays a role in capsid stabilization through interaction with the major capsid protein L1. Once the virion enters the host cell, L2 escorts the genomic DNA into the nucleus by promoting escape from the endosomal compartments and traffic through the host Golgi network. Mechanistically, the C-terminus of L2 possesses a cell-penetrating peptide that protudes from the host endosome, interacts with host cytoplasmic retromer cargo and thereby mediates the capsid delivery to the host trans-Golgi network. Plays a role through its interaction with host dynein in the intracellular microtubule-dependent transport of viral capsid toward the nucleus. Mediates the viral genome import into the nucleus through binding to host importins. Once within the nucleus, L2 localizes viral genomes to host PML bodies in order to activate early gene expression for establishment of infection. Later on, promotes late gene expression by interacting with the viral E2 protein and by inhibiting its transcriptional activation functions. During virion assembly, encapsidates the genome by direct interaction with the viral DNA.</text>
</comment>
<evidence type="ECO:0000256" key="14">
    <source>
        <dbReference type="ARBA" id="ARBA00023296"/>
    </source>
</evidence>
<evidence type="ECO:0000256" key="13">
    <source>
        <dbReference type="ARBA" id="ARBA00023157"/>
    </source>
</evidence>
<keyword evidence="13" id="KW-1015">Disulfide bond</keyword>
<keyword evidence="7 15" id="KW-0946">Virion</keyword>
<keyword evidence="4 15" id="KW-1048">Host nucleus</keyword>
<keyword evidence="1 15" id="KW-1163">Viral penetration into host nucleus</keyword>
<comment type="subunit">
    <text evidence="15">Interacts with major capsid protein L1. Interacts with E2; this interaction inhibits E2 transcriptional activity but not the DNA replication function E2. Interacts with host HSPA8; this interaction is required for L2 nuclear translocation. Interacts with host importins KPNB2 and KPNB3. Forms a complex with importin alpha2-beta1 heterodimers via interaction with the importin alpha2 adapter. Interacts with host DYNLT1; this interaction is essential for virus intracellular transport during entry. Interacts (via C-terminus) with host retromer subunits VPS35 AND VPS29.</text>
</comment>
<dbReference type="GO" id="GO:0003677">
    <property type="term" value="F:DNA binding"/>
    <property type="evidence" value="ECO:0007669"/>
    <property type="project" value="UniProtKB-UniRule"/>
</dbReference>
<dbReference type="InterPro" id="IPR000784">
    <property type="entry name" value="Late_L2"/>
</dbReference>
<comment type="similarity">
    <text evidence="15">Belongs to the papillomaviridae L2 protein family.</text>
</comment>
<gene>
    <name evidence="15" type="primary">L2</name>
</gene>
<keyword evidence="6" id="KW-1040">Host Golgi apparatus</keyword>
<keyword evidence="5 15" id="KW-0945">Host-virus interaction</keyword>
<keyword evidence="14 15" id="KW-1160">Virus entry into host cell</keyword>
<sequence length="518" mass="56835">MYKVRRKRAAPEDLYRTCATGDCPEDVKNKIEQNTWADRLLKWFSSILYFGNLGIGTGRGSGGSLGYRPINAPTRQGTIGTIPLRPTVPIESLGPREFIPVDAIQPTSSSVIPEVTIIDPSVVDIARPTDTLGAGEVDVLPDAVSENTGVSGHPVITTAAETDAAVLEVQPVQPPIRAAIDPGFTGDSTHINIVTATLHPTPDINVFVDSSYGGETVGYEEIPLEDFSNISQFSIEEPPQTSTPSQQIDRLATQARRFYNRFTQQVPVHYPEFLGQVSRLAQFEFTNPAFDPDVTVTFERDLQAIESAPAPEFQDIRSLSRPYFAETAERAVRVSRLGTRGTMITRSGLQLGQPVHFYFDLSPIPSAETVESIELQPLGEYSGSNIFVDGQAESTLVTADTNNIAEELFNETDLIDPQDENFRNAHLMIATDENNESISLPSYIPSSISFNIGVNTFGVNIYNPKSTTSDIIIPNVTPTTYPITPIFPGQYIAGLGVDYYLDPALIPRKKRKIDLFNF</sequence>